<comment type="similarity">
    <text evidence="8">Belongs to the HSF family. Class A subfamily.</text>
</comment>
<comment type="caution">
    <text evidence="11">The sequence shown here is derived from an EMBL/GenBank/DDBJ whole genome shotgun (WGS) entry which is preliminary data.</text>
</comment>
<evidence type="ECO:0000256" key="4">
    <source>
        <dbReference type="ARBA" id="ARBA00023016"/>
    </source>
</evidence>
<dbReference type="FunFam" id="1.10.10.10:FF:000057">
    <property type="entry name" value="Heat shock transcription factor 1"/>
    <property type="match status" value="1"/>
</dbReference>
<comment type="subcellular location">
    <subcellularLocation>
        <location evidence="1">Nucleus</location>
    </subcellularLocation>
</comment>
<organism evidence="11 12">
    <name type="scientific">Manihot esculenta</name>
    <name type="common">Cassava</name>
    <name type="synonym">Jatropha manihot</name>
    <dbReference type="NCBI Taxonomy" id="3983"/>
    <lineage>
        <taxon>Eukaryota</taxon>
        <taxon>Viridiplantae</taxon>
        <taxon>Streptophyta</taxon>
        <taxon>Embryophyta</taxon>
        <taxon>Tracheophyta</taxon>
        <taxon>Spermatophyta</taxon>
        <taxon>Magnoliopsida</taxon>
        <taxon>eudicotyledons</taxon>
        <taxon>Gunneridae</taxon>
        <taxon>Pentapetalae</taxon>
        <taxon>rosids</taxon>
        <taxon>fabids</taxon>
        <taxon>Malpighiales</taxon>
        <taxon>Euphorbiaceae</taxon>
        <taxon>Crotonoideae</taxon>
        <taxon>Manihoteae</taxon>
        <taxon>Manihot</taxon>
    </lineage>
</organism>
<dbReference type="Gene3D" id="1.10.10.10">
    <property type="entry name" value="Winged helix-like DNA-binding domain superfamily/Winged helix DNA-binding domain"/>
    <property type="match status" value="1"/>
</dbReference>
<dbReference type="GO" id="GO:0003700">
    <property type="term" value="F:DNA-binding transcription factor activity"/>
    <property type="evidence" value="ECO:0000318"/>
    <property type="project" value="GO_Central"/>
</dbReference>
<dbReference type="InterPro" id="IPR000232">
    <property type="entry name" value="HSF_DNA-bd"/>
</dbReference>
<gene>
    <name evidence="11" type="ORF">MANES_05G081700v8</name>
</gene>
<dbReference type="GO" id="GO:0043565">
    <property type="term" value="F:sequence-specific DNA binding"/>
    <property type="evidence" value="ECO:0007669"/>
    <property type="project" value="InterPro"/>
</dbReference>
<dbReference type="SMR" id="A0A2C9VWT9"/>
<evidence type="ECO:0000256" key="5">
    <source>
        <dbReference type="ARBA" id="ARBA00023125"/>
    </source>
</evidence>
<evidence type="ECO:0000256" key="6">
    <source>
        <dbReference type="ARBA" id="ARBA00023163"/>
    </source>
</evidence>
<dbReference type="OMA" id="QSTKANM"/>
<evidence type="ECO:0000313" key="11">
    <source>
        <dbReference type="EMBL" id="OAY49771.1"/>
    </source>
</evidence>
<evidence type="ECO:0000313" key="12">
    <source>
        <dbReference type="Proteomes" id="UP000091857"/>
    </source>
</evidence>
<sequence length="316" mass="36060">MEGLHDIGPPPFLTKIFEMVDNPITNHVISWSAGGTSFVVWDPHSFSTDLLPRYFKHNNFSSFVRQLNTYGFKKIDPDRWEFANEGFLRGHKHLLRNIKRRKAPPSQPLPQQQALGSCVEVGRFGLDREIERLKREKQILIMELMKLKHQQQNTNAYIQAMEQRIQSTQIKQQQTMQFLARAVQNPAFLQQLAQLKDQREELEEAMTKKRRPIDQGGSSTAESSCGDGGRNPIKAEPLELGDYVFKVSELETLALEMQGNGAARKRQEEEEGGSPEIEDRELDEEFWDELLSGNNGGGEDINVSAERLGYLGYSPE</sequence>
<evidence type="ECO:0000256" key="8">
    <source>
        <dbReference type="ARBA" id="ARBA00061350"/>
    </source>
</evidence>
<proteinExistence type="inferred from homology"/>
<evidence type="ECO:0000256" key="2">
    <source>
        <dbReference type="ARBA" id="ARBA00022553"/>
    </source>
</evidence>
<dbReference type="PANTHER" id="PTHR10015">
    <property type="entry name" value="HEAT SHOCK TRANSCRIPTION FACTOR"/>
    <property type="match status" value="1"/>
</dbReference>
<keyword evidence="6" id="KW-0804">Transcription</keyword>
<dbReference type="PANTHER" id="PTHR10015:SF322">
    <property type="entry name" value="HEAT STRESS TRANSCRIPTION FACTOR A-7A"/>
    <property type="match status" value="1"/>
</dbReference>
<dbReference type="GO" id="GO:0034605">
    <property type="term" value="P:cellular response to heat"/>
    <property type="evidence" value="ECO:0000318"/>
    <property type="project" value="GO_Central"/>
</dbReference>
<dbReference type="SUPFAM" id="SSF46785">
    <property type="entry name" value="Winged helix' DNA-binding domain"/>
    <property type="match status" value="1"/>
</dbReference>
<keyword evidence="7" id="KW-0539">Nucleus</keyword>
<evidence type="ECO:0000256" key="9">
    <source>
        <dbReference type="SAM" id="MobiDB-lite"/>
    </source>
</evidence>
<dbReference type="STRING" id="3983.A0A2C9VWT9"/>
<dbReference type="GO" id="GO:0005634">
    <property type="term" value="C:nucleus"/>
    <property type="evidence" value="ECO:0000318"/>
    <property type="project" value="GO_Central"/>
</dbReference>
<keyword evidence="5" id="KW-0238">DNA-binding</keyword>
<dbReference type="InterPro" id="IPR036388">
    <property type="entry name" value="WH-like_DNA-bd_sf"/>
</dbReference>
<dbReference type="SMART" id="SM00415">
    <property type="entry name" value="HSF"/>
    <property type="match status" value="1"/>
</dbReference>
<dbReference type="Proteomes" id="UP000091857">
    <property type="component" value="Chromosome 5"/>
</dbReference>
<keyword evidence="4" id="KW-0346">Stress response</keyword>
<dbReference type="AlphaFoldDB" id="A0A2C9VWT9"/>
<evidence type="ECO:0000256" key="7">
    <source>
        <dbReference type="ARBA" id="ARBA00023242"/>
    </source>
</evidence>
<feature type="domain" description="HSF-type DNA-binding" evidence="10">
    <location>
        <begin position="51"/>
        <end position="75"/>
    </location>
</feature>
<accession>A0A2C9VWT9</accession>
<dbReference type="Gramene" id="Manes.05G081700.1.v8.1">
    <property type="protein sequence ID" value="Manes.05G081700.1.v8.1.CDS"/>
    <property type="gene ID" value="Manes.05G081700.v8.1"/>
</dbReference>
<protein>
    <recommendedName>
        <fullName evidence="10">HSF-type DNA-binding domain-containing protein</fullName>
    </recommendedName>
</protein>
<feature type="compositionally biased region" description="Acidic residues" evidence="9">
    <location>
        <begin position="269"/>
        <end position="282"/>
    </location>
</feature>
<keyword evidence="2" id="KW-0597">Phosphoprotein</keyword>
<keyword evidence="12" id="KW-1185">Reference proteome</keyword>
<keyword evidence="3" id="KW-0805">Transcription regulation</keyword>
<evidence type="ECO:0000259" key="10">
    <source>
        <dbReference type="PROSITE" id="PS00434"/>
    </source>
</evidence>
<dbReference type="OrthoDB" id="60033at2759"/>
<dbReference type="PROSITE" id="PS00434">
    <property type="entry name" value="HSF_DOMAIN"/>
    <property type="match status" value="1"/>
</dbReference>
<evidence type="ECO:0000256" key="3">
    <source>
        <dbReference type="ARBA" id="ARBA00023015"/>
    </source>
</evidence>
<evidence type="ECO:0000256" key="1">
    <source>
        <dbReference type="ARBA" id="ARBA00004123"/>
    </source>
</evidence>
<name>A0A2C9VWT9_MANES</name>
<dbReference type="InterPro" id="IPR036390">
    <property type="entry name" value="WH_DNA-bd_sf"/>
</dbReference>
<feature type="region of interest" description="Disordered" evidence="9">
    <location>
        <begin position="258"/>
        <end position="282"/>
    </location>
</feature>
<dbReference type="EMBL" id="CM004391">
    <property type="protein sequence ID" value="OAY49771.1"/>
    <property type="molecule type" value="Genomic_DNA"/>
</dbReference>
<dbReference type="Pfam" id="PF00447">
    <property type="entry name" value="HSF_DNA-bind"/>
    <property type="match status" value="1"/>
</dbReference>
<feature type="region of interest" description="Disordered" evidence="9">
    <location>
        <begin position="203"/>
        <end position="233"/>
    </location>
</feature>
<reference evidence="12" key="1">
    <citation type="journal article" date="2016" name="Nat. Biotechnol.">
        <title>Sequencing wild and cultivated cassava and related species reveals extensive interspecific hybridization and genetic diversity.</title>
        <authorList>
            <person name="Bredeson J.V."/>
            <person name="Lyons J.B."/>
            <person name="Prochnik S.E."/>
            <person name="Wu G.A."/>
            <person name="Ha C.M."/>
            <person name="Edsinger-Gonzales E."/>
            <person name="Grimwood J."/>
            <person name="Schmutz J."/>
            <person name="Rabbi I.Y."/>
            <person name="Egesi C."/>
            <person name="Nauluvula P."/>
            <person name="Lebot V."/>
            <person name="Ndunguru J."/>
            <person name="Mkamilo G."/>
            <person name="Bart R.S."/>
            <person name="Setter T.L."/>
            <person name="Gleadow R.M."/>
            <person name="Kulakow P."/>
            <person name="Ferguson M.E."/>
            <person name="Rounsley S."/>
            <person name="Rokhsar D.S."/>
        </authorList>
    </citation>
    <scope>NUCLEOTIDE SEQUENCE [LARGE SCALE GENOMIC DNA]</scope>
    <source>
        <strain evidence="12">cv. AM560-2</strain>
    </source>
</reference>
<dbReference type="PRINTS" id="PR00056">
    <property type="entry name" value="HSFDOMAIN"/>
</dbReference>